<dbReference type="PROSITE" id="PS00028">
    <property type="entry name" value="ZINC_FINGER_C2H2_1"/>
    <property type="match status" value="2"/>
</dbReference>
<evidence type="ECO:0000313" key="4">
    <source>
        <dbReference type="Proteomes" id="UP001211065"/>
    </source>
</evidence>
<dbReference type="SUPFAM" id="SSF57667">
    <property type="entry name" value="beta-beta-alpha zinc fingers"/>
    <property type="match status" value="1"/>
</dbReference>
<dbReference type="Gene3D" id="3.30.160.60">
    <property type="entry name" value="Classic Zinc Finger"/>
    <property type="match status" value="1"/>
</dbReference>
<gene>
    <name evidence="3" type="ORF">HK099_005675</name>
</gene>
<dbReference type="Proteomes" id="UP001211065">
    <property type="component" value="Unassembled WGS sequence"/>
</dbReference>
<comment type="caution">
    <text evidence="3">The sequence shown here is derived from an EMBL/GenBank/DDBJ whole genome shotgun (WGS) entry which is preliminary data.</text>
</comment>
<dbReference type="SMART" id="SM00355">
    <property type="entry name" value="ZnF_C2H2"/>
    <property type="match status" value="2"/>
</dbReference>
<accession>A0AAD5XUS2</accession>
<proteinExistence type="predicted"/>
<dbReference type="AlphaFoldDB" id="A0AAD5XUS2"/>
<feature type="domain" description="C2H2-type" evidence="2">
    <location>
        <begin position="19"/>
        <end position="48"/>
    </location>
</feature>
<dbReference type="PROSITE" id="PS50157">
    <property type="entry name" value="ZINC_FINGER_C2H2_2"/>
    <property type="match status" value="1"/>
</dbReference>
<name>A0AAD5XUS2_9FUNG</name>
<dbReference type="GO" id="GO:0008270">
    <property type="term" value="F:zinc ion binding"/>
    <property type="evidence" value="ECO:0007669"/>
    <property type="project" value="UniProtKB-KW"/>
</dbReference>
<evidence type="ECO:0000313" key="3">
    <source>
        <dbReference type="EMBL" id="KAJ3216912.1"/>
    </source>
</evidence>
<keyword evidence="1" id="KW-0863">Zinc-finger</keyword>
<sequence>MHGLINKSPHSFKPIEKTFTCEWDVCDQQFNTEKNLFYHVITHLPEGRQQCKWRKIEKLKKSGTCGISCRHKGYSMDHIVSHFSHQIRPLTCSQCALTFRNRQDKRKHEIKFHNKLTNKAVNKYPQDLLTKTQILSTPIVASNLAPNNTLLREVNYNSFSDIQNSSQQNLKEVHSFNAGLHQSTIVKSNNFKTSKLPIILDGTQYFPYNRMSRESSEVVYLENQPQMKGNFATDGQKMQQLIELKDYPSHFHMLNYNQYSTQCNIQDNKYNNFE</sequence>
<dbReference type="EMBL" id="JADGJW010000453">
    <property type="protein sequence ID" value="KAJ3216912.1"/>
    <property type="molecule type" value="Genomic_DNA"/>
</dbReference>
<dbReference type="InterPro" id="IPR036236">
    <property type="entry name" value="Znf_C2H2_sf"/>
</dbReference>
<evidence type="ECO:0000259" key="2">
    <source>
        <dbReference type="PROSITE" id="PS50157"/>
    </source>
</evidence>
<protein>
    <recommendedName>
        <fullName evidence="2">C2H2-type domain-containing protein</fullName>
    </recommendedName>
</protein>
<keyword evidence="1" id="KW-0862">Zinc</keyword>
<keyword evidence="4" id="KW-1185">Reference proteome</keyword>
<dbReference type="InterPro" id="IPR013087">
    <property type="entry name" value="Znf_C2H2_type"/>
</dbReference>
<keyword evidence="1" id="KW-0479">Metal-binding</keyword>
<organism evidence="3 4">
    <name type="scientific">Clydaea vesicula</name>
    <dbReference type="NCBI Taxonomy" id="447962"/>
    <lineage>
        <taxon>Eukaryota</taxon>
        <taxon>Fungi</taxon>
        <taxon>Fungi incertae sedis</taxon>
        <taxon>Chytridiomycota</taxon>
        <taxon>Chytridiomycota incertae sedis</taxon>
        <taxon>Chytridiomycetes</taxon>
        <taxon>Lobulomycetales</taxon>
        <taxon>Lobulomycetaceae</taxon>
        <taxon>Clydaea</taxon>
    </lineage>
</organism>
<reference evidence="3" key="1">
    <citation type="submission" date="2020-05" db="EMBL/GenBank/DDBJ databases">
        <title>Phylogenomic resolution of chytrid fungi.</title>
        <authorList>
            <person name="Stajich J.E."/>
            <person name="Amses K."/>
            <person name="Simmons R."/>
            <person name="Seto K."/>
            <person name="Myers J."/>
            <person name="Bonds A."/>
            <person name="Quandt C.A."/>
            <person name="Barry K."/>
            <person name="Liu P."/>
            <person name="Grigoriev I."/>
            <person name="Longcore J.E."/>
            <person name="James T.Y."/>
        </authorList>
    </citation>
    <scope>NUCLEOTIDE SEQUENCE</scope>
    <source>
        <strain evidence="3">JEL0476</strain>
    </source>
</reference>
<evidence type="ECO:0000256" key="1">
    <source>
        <dbReference type="PROSITE-ProRule" id="PRU00042"/>
    </source>
</evidence>